<evidence type="ECO:0000256" key="1">
    <source>
        <dbReference type="ARBA" id="ARBA00010552"/>
    </source>
</evidence>
<dbReference type="PANTHER" id="PTHR11803">
    <property type="entry name" value="2-IMINOBUTANOATE/2-IMINOPROPANOATE DEAMINASE RIDA"/>
    <property type="match status" value="1"/>
</dbReference>
<dbReference type="Pfam" id="PF01042">
    <property type="entry name" value="Ribonuc_L-PSP"/>
    <property type="match status" value="1"/>
</dbReference>
<dbReference type="CDD" id="cd02198">
    <property type="entry name" value="YjgH_like"/>
    <property type="match status" value="1"/>
</dbReference>
<dbReference type="EMBL" id="SLYQ01000001">
    <property type="protein sequence ID" value="TCQ77437.1"/>
    <property type="molecule type" value="Genomic_DNA"/>
</dbReference>
<reference evidence="2 3" key="1">
    <citation type="submission" date="2019-03" db="EMBL/GenBank/DDBJ databases">
        <title>Genomic analyses of the natural microbiome of Caenorhabditis elegans.</title>
        <authorList>
            <person name="Samuel B."/>
        </authorList>
    </citation>
    <scope>NUCLEOTIDE SEQUENCE [LARGE SCALE GENOMIC DNA]</scope>
    <source>
        <strain evidence="2 3">JUb54</strain>
    </source>
</reference>
<dbReference type="Proteomes" id="UP000295263">
    <property type="component" value="Unassembled WGS sequence"/>
</dbReference>
<name>A0ABD7QRG9_RAOOR</name>
<dbReference type="Gene3D" id="3.30.1330.40">
    <property type="entry name" value="RutC-like"/>
    <property type="match status" value="1"/>
</dbReference>
<dbReference type="InterPro" id="IPR038743">
    <property type="entry name" value="YjgH-like"/>
</dbReference>
<organism evidence="2 3">
    <name type="scientific">Raoultella ornithinolytica</name>
    <name type="common">Klebsiella ornithinolytica</name>
    <dbReference type="NCBI Taxonomy" id="54291"/>
    <lineage>
        <taxon>Bacteria</taxon>
        <taxon>Pseudomonadati</taxon>
        <taxon>Pseudomonadota</taxon>
        <taxon>Gammaproteobacteria</taxon>
        <taxon>Enterobacterales</taxon>
        <taxon>Enterobacteriaceae</taxon>
        <taxon>Klebsiella/Raoultella group</taxon>
        <taxon>Raoultella</taxon>
    </lineage>
</organism>
<dbReference type="RefSeq" id="WP_132511075.1">
    <property type="nucleotide sequence ID" value="NZ_SLYQ01000001.1"/>
</dbReference>
<evidence type="ECO:0000313" key="2">
    <source>
        <dbReference type="EMBL" id="TCQ77437.1"/>
    </source>
</evidence>
<dbReference type="SUPFAM" id="SSF55298">
    <property type="entry name" value="YjgF-like"/>
    <property type="match status" value="1"/>
</dbReference>
<gene>
    <name evidence="2" type="ORF">EC841_1011259</name>
</gene>
<comment type="similarity">
    <text evidence="1">Belongs to the RutC family.</text>
</comment>
<dbReference type="PANTHER" id="PTHR11803:SF58">
    <property type="entry name" value="PROTEIN HMF1-RELATED"/>
    <property type="match status" value="1"/>
</dbReference>
<sequence>MTDRTFIIPAAMRTLSERTGYVPAVLVGNTLYCAGQVGRTAELEVINDPEQQFIACWRNLELVLNEAGCSFDDVVEMTTYHVNMAEHMGTFRRVKDGLFPRGRSAWTCVEVTSLAHPGLLVEIKCIAVRGA</sequence>
<dbReference type="AlphaFoldDB" id="A0ABD7QRG9"/>
<evidence type="ECO:0000313" key="3">
    <source>
        <dbReference type="Proteomes" id="UP000295263"/>
    </source>
</evidence>
<accession>A0ABD7QRG9</accession>
<comment type="caution">
    <text evidence="2">The sequence shown here is derived from an EMBL/GenBank/DDBJ whole genome shotgun (WGS) entry which is preliminary data.</text>
</comment>
<dbReference type="InterPro" id="IPR006175">
    <property type="entry name" value="YjgF/YER057c/UK114"/>
</dbReference>
<protein>
    <submittedName>
        <fullName evidence="2">Enamine deaminase RidA (YjgF/YER057c/UK114 family)</fullName>
    </submittedName>
</protein>
<proteinExistence type="inferred from homology"/>
<dbReference type="InterPro" id="IPR035959">
    <property type="entry name" value="RutC-like_sf"/>
</dbReference>